<dbReference type="GO" id="GO:0006417">
    <property type="term" value="P:regulation of translation"/>
    <property type="evidence" value="ECO:0007669"/>
    <property type="project" value="UniProtKB-KW"/>
</dbReference>
<dbReference type="Proteomes" id="UP000187209">
    <property type="component" value="Unassembled WGS sequence"/>
</dbReference>
<gene>
    <name evidence="7" type="ORF">SteCoe_26059</name>
</gene>
<dbReference type="GO" id="GO:0000340">
    <property type="term" value="F:RNA 7-methylguanosine cap binding"/>
    <property type="evidence" value="ECO:0007669"/>
    <property type="project" value="TreeGrafter"/>
</dbReference>
<keyword evidence="3" id="KW-0810">Translation regulation</keyword>
<keyword evidence="2 6" id="KW-0396">Initiation factor</keyword>
<name>A0A1R2BDR4_9CILI</name>
<dbReference type="GO" id="GO:0003743">
    <property type="term" value="F:translation initiation factor activity"/>
    <property type="evidence" value="ECO:0007669"/>
    <property type="project" value="UniProtKB-KW"/>
</dbReference>
<reference evidence="7 8" key="1">
    <citation type="submission" date="2016-11" db="EMBL/GenBank/DDBJ databases">
        <title>The macronuclear genome of Stentor coeruleus: a giant cell with tiny introns.</title>
        <authorList>
            <person name="Slabodnick M."/>
            <person name="Ruby J.G."/>
            <person name="Reiff S.B."/>
            <person name="Swart E.C."/>
            <person name="Gosai S."/>
            <person name="Prabakaran S."/>
            <person name="Witkowska E."/>
            <person name="Larue G.E."/>
            <person name="Fisher S."/>
            <person name="Freeman R.M."/>
            <person name="Gunawardena J."/>
            <person name="Chu W."/>
            <person name="Stover N.A."/>
            <person name="Gregory B.D."/>
            <person name="Nowacki M."/>
            <person name="Derisi J."/>
            <person name="Roy S.W."/>
            <person name="Marshall W.F."/>
            <person name="Sood P."/>
        </authorList>
    </citation>
    <scope>NUCLEOTIDE SEQUENCE [LARGE SCALE GENOMIC DNA]</scope>
    <source>
        <strain evidence="7">WM001</strain>
    </source>
</reference>
<dbReference type="Gene3D" id="3.30.760.10">
    <property type="entry name" value="RNA Cap, Translation Initiation Factor Eif4e"/>
    <property type="match status" value="1"/>
</dbReference>
<keyword evidence="5 6" id="KW-0648">Protein biosynthesis</keyword>
<organism evidence="7 8">
    <name type="scientific">Stentor coeruleus</name>
    <dbReference type="NCBI Taxonomy" id="5963"/>
    <lineage>
        <taxon>Eukaryota</taxon>
        <taxon>Sar</taxon>
        <taxon>Alveolata</taxon>
        <taxon>Ciliophora</taxon>
        <taxon>Postciliodesmatophora</taxon>
        <taxon>Heterotrichea</taxon>
        <taxon>Heterotrichida</taxon>
        <taxon>Stentoridae</taxon>
        <taxon>Stentor</taxon>
    </lineage>
</organism>
<dbReference type="PANTHER" id="PTHR11960:SF8">
    <property type="entry name" value="EUKARYOTIC TRANSLATION INITIATION FACTOR 4E1-RELATED"/>
    <property type="match status" value="1"/>
</dbReference>
<keyword evidence="4 6" id="KW-0694">RNA-binding</keyword>
<dbReference type="EMBL" id="MPUH01000721">
    <property type="protein sequence ID" value="OMJ74918.1"/>
    <property type="molecule type" value="Genomic_DNA"/>
</dbReference>
<evidence type="ECO:0000256" key="6">
    <source>
        <dbReference type="RuleBase" id="RU004374"/>
    </source>
</evidence>
<evidence type="ECO:0000256" key="3">
    <source>
        <dbReference type="ARBA" id="ARBA00022845"/>
    </source>
</evidence>
<dbReference type="OrthoDB" id="590761at2759"/>
<dbReference type="InterPro" id="IPR001040">
    <property type="entry name" value="TIF_eIF_4E"/>
</dbReference>
<comment type="similarity">
    <text evidence="1 6">Belongs to the eukaryotic initiation factor 4E family.</text>
</comment>
<keyword evidence="8" id="KW-1185">Reference proteome</keyword>
<dbReference type="SUPFAM" id="SSF55418">
    <property type="entry name" value="eIF4e-like"/>
    <property type="match status" value="1"/>
</dbReference>
<dbReference type="InterPro" id="IPR023398">
    <property type="entry name" value="TIF_eIF4e-like"/>
</dbReference>
<evidence type="ECO:0000313" key="7">
    <source>
        <dbReference type="EMBL" id="OMJ74918.1"/>
    </source>
</evidence>
<dbReference type="AlphaFoldDB" id="A0A1R2BDR4"/>
<dbReference type="PANTHER" id="PTHR11960">
    <property type="entry name" value="EUKARYOTIC TRANSLATION INITIATION FACTOR 4E RELATED"/>
    <property type="match status" value="1"/>
</dbReference>
<evidence type="ECO:0008006" key="9">
    <source>
        <dbReference type="Google" id="ProtNLM"/>
    </source>
</evidence>
<evidence type="ECO:0000256" key="2">
    <source>
        <dbReference type="ARBA" id="ARBA00022540"/>
    </source>
</evidence>
<evidence type="ECO:0000313" key="8">
    <source>
        <dbReference type="Proteomes" id="UP000187209"/>
    </source>
</evidence>
<proteinExistence type="inferred from homology"/>
<dbReference type="GO" id="GO:0016281">
    <property type="term" value="C:eukaryotic translation initiation factor 4F complex"/>
    <property type="evidence" value="ECO:0007669"/>
    <property type="project" value="TreeGrafter"/>
</dbReference>
<evidence type="ECO:0000256" key="1">
    <source>
        <dbReference type="ARBA" id="ARBA00009860"/>
    </source>
</evidence>
<protein>
    <recommendedName>
        <fullName evidence="9">Eukaryotic initiation factor 4E</fullName>
    </recommendedName>
</protein>
<sequence length="196" mass="23102">MEEDESKKYPLARTWKIWEMWSQNKESSSKFTQNMQEIGEFNTIFTFWQHWNYFPHADPMNLFENPETKEKVIVEGINQSIEAIGVFENGIKPAWEDDINEKGCDIYIRKSTSDFYRLKEMWESLVLSVIGENMPHSEEIVGCRVVDKKQNYKFELWLKLDMHQDTSGKANEIKIAFAHLFGVPQNILSVSSHKRT</sequence>
<accession>A0A1R2BDR4</accession>
<dbReference type="Pfam" id="PF01652">
    <property type="entry name" value="IF4E"/>
    <property type="match status" value="1"/>
</dbReference>
<comment type="caution">
    <text evidence="7">The sequence shown here is derived from an EMBL/GenBank/DDBJ whole genome shotgun (WGS) entry which is preliminary data.</text>
</comment>
<evidence type="ECO:0000256" key="5">
    <source>
        <dbReference type="ARBA" id="ARBA00022917"/>
    </source>
</evidence>
<evidence type="ECO:0000256" key="4">
    <source>
        <dbReference type="ARBA" id="ARBA00022884"/>
    </source>
</evidence>